<keyword evidence="1" id="KW-0175">Coiled coil</keyword>
<dbReference type="AlphaFoldDB" id="A0AAN8BDI2"/>
<gene>
    <name evidence="2" type="ORF">CesoFtcFv8_021088</name>
</gene>
<evidence type="ECO:0000256" key="1">
    <source>
        <dbReference type="SAM" id="Coils"/>
    </source>
</evidence>
<dbReference type="Proteomes" id="UP001335648">
    <property type="component" value="Unassembled WGS sequence"/>
</dbReference>
<comment type="caution">
    <text evidence="2">The sequence shown here is derived from an EMBL/GenBank/DDBJ whole genome shotgun (WGS) entry which is preliminary data.</text>
</comment>
<reference evidence="2 3" key="1">
    <citation type="journal article" date="2023" name="Mol. Biol. Evol.">
        <title>Genomics of Secondarily Temperate Adaptation in the Only Non-Antarctic Icefish.</title>
        <authorList>
            <person name="Rivera-Colon A.G."/>
            <person name="Rayamajhi N."/>
            <person name="Minhas B.F."/>
            <person name="Madrigal G."/>
            <person name="Bilyk K.T."/>
            <person name="Yoon V."/>
            <person name="Hune M."/>
            <person name="Gregory S."/>
            <person name="Cheng C.H.C."/>
            <person name="Catchen J.M."/>
        </authorList>
    </citation>
    <scope>NUCLEOTIDE SEQUENCE [LARGE SCALE GENOMIC DNA]</scope>
    <source>
        <strain evidence="2">JC2023a</strain>
    </source>
</reference>
<evidence type="ECO:0000313" key="3">
    <source>
        <dbReference type="Proteomes" id="UP001335648"/>
    </source>
</evidence>
<organism evidence="2 3">
    <name type="scientific">Champsocephalus esox</name>
    <name type="common">pike icefish</name>
    <dbReference type="NCBI Taxonomy" id="159716"/>
    <lineage>
        <taxon>Eukaryota</taxon>
        <taxon>Metazoa</taxon>
        <taxon>Chordata</taxon>
        <taxon>Craniata</taxon>
        <taxon>Vertebrata</taxon>
        <taxon>Euteleostomi</taxon>
        <taxon>Actinopterygii</taxon>
        <taxon>Neopterygii</taxon>
        <taxon>Teleostei</taxon>
        <taxon>Neoteleostei</taxon>
        <taxon>Acanthomorphata</taxon>
        <taxon>Eupercaria</taxon>
        <taxon>Perciformes</taxon>
        <taxon>Notothenioidei</taxon>
        <taxon>Channichthyidae</taxon>
        <taxon>Champsocephalus</taxon>
    </lineage>
</organism>
<accession>A0AAN8BDI2</accession>
<protein>
    <submittedName>
        <fullName evidence="2">Uncharacterized protein</fullName>
    </submittedName>
</protein>
<sequence>MKALKKVASKQNNNLRKHLNDVQKKCRSEHTLQEKISAVQEETRTLQSQNQEQQDQIKTLTDMLGLYDSLRAGNSATTQEGENLLEDLRKITKGLERRAREARRRGGT</sequence>
<evidence type="ECO:0000313" key="2">
    <source>
        <dbReference type="EMBL" id="KAK5882509.1"/>
    </source>
</evidence>
<keyword evidence="3" id="KW-1185">Reference proteome</keyword>
<dbReference type="EMBL" id="JAULUE010002062">
    <property type="protein sequence ID" value="KAK5882509.1"/>
    <property type="molecule type" value="Genomic_DNA"/>
</dbReference>
<proteinExistence type="predicted"/>
<feature type="coiled-coil region" evidence="1">
    <location>
        <begin position="1"/>
        <end position="105"/>
    </location>
</feature>
<name>A0AAN8BDI2_9TELE</name>